<evidence type="ECO:0000313" key="3">
    <source>
        <dbReference type="Proteomes" id="UP000254807"/>
    </source>
</evidence>
<dbReference type="EMBL" id="UFYW01000001">
    <property type="protein sequence ID" value="STD84625.1"/>
    <property type="molecule type" value="Genomic_DNA"/>
</dbReference>
<keyword evidence="1" id="KW-0472">Membrane</keyword>
<feature type="transmembrane region" description="Helical" evidence="1">
    <location>
        <begin position="163"/>
        <end position="182"/>
    </location>
</feature>
<keyword evidence="1" id="KW-0812">Transmembrane</keyword>
<feature type="transmembrane region" description="Helical" evidence="1">
    <location>
        <begin position="100"/>
        <end position="118"/>
    </location>
</feature>
<evidence type="ECO:0000256" key="1">
    <source>
        <dbReference type="SAM" id="Phobius"/>
    </source>
</evidence>
<reference evidence="2 3" key="1">
    <citation type="submission" date="2018-06" db="EMBL/GenBank/DDBJ databases">
        <authorList>
            <consortium name="Pathogen Informatics"/>
            <person name="Doyle S."/>
        </authorList>
    </citation>
    <scope>NUCLEOTIDE SEQUENCE [LARGE SCALE GENOMIC DNA]</scope>
    <source>
        <strain evidence="2 3">NCTC12360</strain>
    </source>
</reference>
<dbReference type="AlphaFoldDB" id="A0A376H735"/>
<name>A0A376H735_ENTGA</name>
<sequence length="183" mass="21546">MIDIFPMIVLIITIISLIMIMKFAVVQHKLNFKRKKIIKEKFPELTKKDLKYRQIKIYNYQQLYLNSTFKHTLQMTSLVGTLIGVTAMLIVTLLSKNTLLVFLLASFTFGLISVFILTQPSLEERKRFWNDYLEEHPDNPLKFYFFPLELYVSAYENEKKLGVYYLTFAVSLLLVAILGRQFL</sequence>
<feature type="transmembrane region" description="Helical" evidence="1">
    <location>
        <begin position="75"/>
        <end position="94"/>
    </location>
</feature>
<proteinExistence type="predicted"/>
<feature type="transmembrane region" description="Helical" evidence="1">
    <location>
        <begin position="6"/>
        <end position="26"/>
    </location>
</feature>
<keyword evidence="1" id="KW-1133">Transmembrane helix</keyword>
<gene>
    <name evidence="2" type="ORF">NCTC12360_03169</name>
</gene>
<organism evidence="2 3">
    <name type="scientific">Enterococcus gallinarum</name>
    <dbReference type="NCBI Taxonomy" id="1353"/>
    <lineage>
        <taxon>Bacteria</taxon>
        <taxon>Bacillati</taxon>
        <taxon>Bacillota</taxon>
        <taxon>Bacilli</taxon>
        <taxon>Lactobacillales</taxon>
        <taxon>Enterococcaceae</taxon>
        <taxon>Enterococcus</taxon>
    </lineage>
</organism>
<evidence type="ECO:0000313" key="2">
    <source>
        <dbReference type="EMBL" id="STD84625.1"/>
    </source>
</evidence>
<keyword evidence="3" id="KW-1185">Reference proteome</keyword>
<protein>
    <submittedName>
        <fullName evidence="2">Uncharacterized protein</fullName>
    </submittedName>
</protein>
<accession>A0A376H735</accession>
<dbReference type="Proteomes" id="UP000254807">
    <property type="component" value="Unassembled WGS sequence"/>
</dbReference>